<dbReference type="PROSITE" id="PS51257">
    <property type="entry name" value="PROKAR_LIPOPROTEIN"/>
    <property type="match status" value="1"/>
</dbReference>
<dbReference type="PANTHER" id="PTHR43031:SF1">
    <property type="entry name" value="PYRIDINE NUCLEOTIDE-DISULPHIDE OXIDOREDUCTASE"/>
    <property type="match status" value="1"/>
</dbReference>
<dbReference type="PROSITE" id="PS50206">
    <property type="entry name" value="RHODANESE_3"/>
    <property type="match status" value="1"/>
</dbReference>
<dbReference type="CDD" id="cd00158">
    <property type="entry name" value="RHOD"/>
    <property type="match status" value="1"/>
</dbReference>
<sequence>MIRSFAARRGALALLVALVACGAAVAAGDPDQVSLEAARAEHEAGRAILIDIREPQEHATGVAPGARLLPMRQLGARLAEIPLDPKKPVLLICNTQNRSSATLRALRERGYGHVRYVAGGMSEWARRGWPLVKPAR</sequence>
<evidence type="ECO:0000259" key="2">
    <source>
        <dbReference type="PROSITE" id="PS50206"/>
    </source>
</evidence>
<evidence type="ECO:0000313" key="4">
    <source>
        <dbReference type="Proteomes" id="UP000521868"/>
    </source>
</evidence>
<keyword evidence="4" id="KW-1185">Reference proteome</keyword>
<protein>
    <submittedName>
        <fullName evidence="3">Rhodanese-like domain-containing protein</fullName>
    </submittedName>
</protein>
<dbReference type="SUPFAM" id="SSF52821">
    <property type="entry name" value="Rhodanese/Cell cycle control phosphatase"/>
    <property type="match status" value="1"/>
</dbReference>
<dbReference type="Proteomes" id="UP000521868">
    <property type="component" value="Unassembled WGS sequence"/>
</dbReference>
<gene>
    <name evidence="3" type="ORF">RAMLITH_15060</name>
</gene>
<dbReference type="Gene3D" id="3.40.250.10">
    <property type="entry name" value="Rhodanese-like domain"/>
    <property type="match status" value="1"/>
</dbReference>
<reference evidence="3 4" key="1">
    <citation type="journal article" date="2020" name="Nature">
        <title>Bacterial chemolithoautotrophy via manganese oxidation.</title>
        <authorList>
            <person name="Yu H."/>
            <person name="Leadbetter J.R."/>
        </authorList>
    </citation>
    <scope>NUCLEOTIDE SEQUENCE [LARGE SCALE GENOMIC DNA]</scope>
    <source>
        <strain evidence="3 4">RBP-1</strain>
    </source>
</reference>
<dbReference type="Pfam" id="PF00581">
    <property type="entry name" value="Rhodanese"/>
    <property type="match status" value="1"/>
</dbReference>
<dbReference type="AlphaFoldDB" id="A0A7X6DH92"/>
<dbReference type="SMART" id="SM00450">
    <property type="entry name" value="RHOD"/>
    <property type="match status" value="1"/>
</dbReference>
<comment type="caution">
    <text evidence="3">The sequence shown here is derived from an EMBL/GenBank/DDBJ whole genome shotgun (WGS) entry which is preliminary data.</text>
</comment>
<feature type="signal peptide" evidence="1">
    <location>
        <begin position="1"/>
        <end position="26"/>
    </location>
</feature>
<dbReference type="RefSeq" id="WP_168108270.1">
    <property type="nucleotide sequence ID" value="NZ_VTOX01000005.1"/>
</dbReference>
<evidence type="ECO:0000313" key="3">
    <source>
        <dbReference type="EMBL" id="NKE67142.1"/>
    </source>
</evidence>
<feature type="chain" id="PRO_5031189025" evidence="1">
    <location>
        <begin position="27"/>
        <end position="136"/>
    </location>
</feature>
<evidence type="ECO:0000256" key="1">
    <source>
        <dbReference type="SAM" id="SignalP"/>
    </source>
</evidence>
<dbReference type="PANTHER" id="PTHR43031">
    <property type="entry name" value="FAD-DEPENDENT OXIDOREDUCTASE"/>
    <property type="match status" value="1"/>
</dbReference>
<proteinExistence type="predicted"/>
<dbReference type="InterPro" id="IPR050229">
    <property type="entry name" value="GlpE_sulfurtransferase"/>
</dbReference>
<dbReference type="InterPro" id="IPR001763">
    <property type="entry name" value="Rhodanese-like_dom"/>
</dbReference>
<feature type="domain" description="Rhodanese" evidence="2">
    <location>
        <begin position="43"/>
        <end position="133"/>
    </location>
</feature>
<dbReference type="EMBL" id="VTOX01000005">
    <property type="protein sequence ID" value="NKE67142.1"/>
    <property type="molecule type" value="Genomic_DNA"/>
</dbReference>
<name>A0A7X6DH92_9BURK</name>
<organism evidence="3 4">
    <name type="scientific">Ramlibacter lithotrophicus</name>
    <dbReference type="NCBI Taxonomy" id="2606681"/>
    <lineage>
        <taxon>Bacteria</taxon>
        <taxon>Pseudomonadati</taxon>
        <taxon>Pseudomonadota</taxon>
        <taxon>Betaproteobacteria</taxon>
        <taxon>Burkholderiales</taxon>
        <taxon>Comamonadaceae</taxon>
        <taxon>Ramlibacter</taxon>
    </lineage>
</organism>
<keyword evidence="1" id="KW-0732">Signal</keyword>
<accession>A0A7X6DH92</accession>
<dbReference type="InterPro" id="IPR036873">
    <property type="entry name" value="Rhodanese-like_dom_sf"/>
</dbReference>